<dbReference type="PANTHER" id="PTHR39339">
    <property type="entry name" value="SLR1444 PROTEIN"/>
    <property type="match status" value="1"/>
</dbReference>
<keyword evidence="3" id="KW-1185">Reference proteome</keyword>
<dbReference type="PANTHER" id="PTHR39339:SF1">
    <property type="entry name" value="CHAD DOMAIN-CONTAINING PROTEIN"/>
    <property type="match status" value="1"/>
</dbReference>
<dbReference type="InterPro" id="IPR038186">
    <property type="entry name" value="CHAD_dom_sf"/>
</dbReference>
<proteinExistence type="predicted"/>
<dbReference type="Pfam" id="PF05235">
    <property type="entry name" value="CHAD"/>
    <property type="match status" value="1"/>
</dbReference>
<evidence type="ECO:0000259" key="1">
    <source>
        <dbReference type="PROSITE" id="PS51708"/>
    </source>
</evidence>
<gene>
    <name evidence="2" type="ORF">HNE05_07375</name>
</gene>
<dbReference type="SMART" id="SM00880">
    <property type="entry name" value="CHAD"/>
    <property type="match status" value="1"/>
</dbReference>
<accession>A0A6M8G1V7</accession>
<dbReference type="InterPro" id="IPR007899">
    <property type="entry name" value="CHAD_dom"/>
</dbReference>
<reference evidence="2" key="1">
    <citation type="submission" date="2020-07" db="EMBL/GenBank/DDBJ databases">
        <title>Nitrate ammonifying Pseudomonas campi sp. nov. isolated from German agricultural grassland.</title>
        <authorList>
            <person name="Timsy T."/>
            <person name="Ulrich A."/>
            <person name="Spanner T."/>
            <person name="Foesel B."/>
            <person name="Kolb S."/>
            <person name="Horn M.A."/>
            <person name="Behrendt U."/>
        </authorList>
    </citation>
    <scope>NUCLEOTIDE SEQUENCE</scope>
    <source>
        <strain evidence="2">S1-A32-2</strain>
    </source>
</reference>
<evidence type="ECO:0000313" key="2">
    <source>
        <dbReference type="EMBL" id="QKE63185.1"/>
    </source>
</evidence>
<dbReference type="AlphaFoldDB" id="A0A6M8G1V7"/>
<dbReference type="KEGG" id="pcam:HNE05_07375"/>
<dbReference type="Proteomes" id="UP000501379">
    <property type="component" value="Chromosome"/>
</dbReference>
<feature type="domain" description="CHAD" evidence="1">
    <location>
        <begin position="8"/>
        <end position="269"/>
    </location>
</feature>
<dbReference type="PROSITE" id="PS51708">
    <property type="entry name" value="CHAD"/>
    <property type="match status" value="1"/>
</dbReference>
<organism evidence="2 3">
    <name type="scientific">Aquipseudomonas campi</name>
    <dbReference type="NCBI Taxonomy" id="2731681"/>
    <lineage>
        <taxon>Bacteria</taxon>
        <taxon>Pseudomonadati</taxon>
        <taxon>Pseudomonadota</taxon>
        <taxon>Gammaproteobacteria</taxon>
        <taxon>Pseudomonadales</taxon>
        <taxon>Pseudomonadaceae</taxon>
        <taxon>Aquipseudomonas</taxon>
    </lineage>
</organism>
<name>A0A6M8G1V7_9GAMM</name>
<evidence type="ECO:0000313" key="3">
    <source>
        <dbReference type="Proteomes" id="UP000501379"/>
    </source>
</evidence>
<dbReference type="EMBL" id="CP053697">
    <property type="protein sequence ID" value="QKE63185.1"/>
    <property type="molecule type" value="Genomic_DNA"/>
</dbReference>
<protein>
    <submittedName>
        <fullName evidence="2">CHAD domain-containing protein</fullName>
    </submittedName>
</protein>
<dbReference type="Gene3D" id="1.40.20.10">
    <property type="entry name" value="CHAD domain"/>
    <property type="match status" value="1"/>
</dbReference>
<sequence length="269" mass="30675">MGADAFREGRVTELLNKLQSQVLSQQVRLYACCARLQAQTDDEALHDLRIALRKLRSLLRPLRRQALCAQLEQAAAALGESSGPLRDLEVLAGELQRLGHDHLARQRRTHLAEGYARLLDSLALQRLFILLDDWPDNCREARSKGEWQVGRKRVRKYLANQAQHLATALRDPAHDRHRLRLLIKRLRYCAEAYPRHSDLSANCLSGLRLAQAALGDWHDHLQWLARLPSEPDLQPCAALWQRHLDEAEQKADQALQALCEHFPEASQAD</sequence>